<feature type="region of interest" description="Disordered" evidence="1">
    <location>
        <begin position="123"/>
        <end position="153"/>
    </location>
</feature>
<sequence>MSGKRVERLRKSVERKVLKAIEEAKGGNSNEKEEGKEEVDTKVSVCYAIEKQEDEKRKRLRIFAKHINMNEQFPTTSLEVQLEKKMTEAIAKKDYHLADRLNKQIADIHLNQVLKSAEKKTQFELKKEKTESPAPMLNWKFNRKERWERKGNS</sequence>
<protein>
    <submittedName>
        <fullName evidence="2">Uncharacterized protein</fullName>
    </submittedName>
</protein>
<name>A0A196SKE3_BLAHN</name>
<proteinExistence type="predicted"/>
<organism evidence="2 3">
    <name type="scientific">Blastocystis sp. subtype 1 (strain ATCC 50177 / NandII)</name>
    <dbReference type="NCBI Taxonomy" id="478820"/>
    <lineage>
        <taxon>Eukaryota</taxon>
        <taxon>Sar</taxon>
        <taxon>Stramenopiles</taxon>
        <taxon>Bigyra</taxon>
        <taxon>Opalozoa</taxon>
        <taxon>Opalinata</taxon>
        <taxon>Blastocystidae</taxon>
        <taxon>Blastocystis</taxon>
    </lineage>
</organism>
<dbReference type="AlphaFoldDB" id="A0A196SKE3"/>
<accession>A0A196SKE3</accession>
<dbReference type="Proteomes" id="UP000078348">
    <property type="component" value="Unassembled WGS sequence"/>
</dbReference>
<evidence type="ECO:0000313" key="3">
    <source>
        <dbReference type="Proteomes" id="UP000078348"/>
    </source>
</evidence>
<dbReference type="EMBL" id="LXWW01000063">
    <property type="protein sequence ID" value="OAO16766.1"/>
    <property type="molecule type" value="Genomic_DNA"/>
</dbReference>
<comment type="caution">
    <text evidence="2">The sequence shown here is derived from an EMBL/GenBank/DDBJ whole genome shotgun (WGS) entry which is preliminary data.</text>
</comment>
<evidence type="ECO:0000313" key="2">
    <source>
        <dbReference type="EMBL" id="OAO16766.1"/>
    </source>
</evidence>
<feature type="compositionally biased region" description="Basic and acidic residues" evidence="1">
    <location>
        <begin position="142"/>
        <end position="153"/>
    </location>
</feature>
<gene>
    <name evidence="2" type="ORF">AV274_1521</name>
</gene>
<keyword evidence="3" id="KW-1185">Reference proteome</keyword>
<reference evidence="2 3" key="1">
    <citation type="submission" date="2016-05" db="EMBL/GenBank/DDBJ databases">
        <title>Nuclear genome of Blastocystis sp. subtype 1 NandII.</title>
        <authorList>
            <person name="Gentekaki E."/>
            <person name="Curtis B."/>
            <person name="Stairs C."/>
            <person name="Eme L."/>
            <person name="Herman E."/>
            <person name="Klimes V."/>
            <person name="Arias M.C."/>
            <person name="Elias M."/>
            <person name="Hilliou F."/>
            <person name="Klute M."/>
            <person name="Malik S.-B."/>
            <person name="Pightling A."/>
            <person name="Rachubinski R."/>
            <person name="Salas D."/>
            <person name="Schlacht A."/>
            <person name="Suga H."/>
            <person name="Archibald J."/>
            <person name="Ball S.G."/>
            <person name="Clark G."/>
            <person name="Dacks J."/>
            <person name="Van Der Giezen M."/>
            <person name="Tsaousis A."/>
            <person name="Roger A."/>
        </authorList>
    </citation>
    <scope>NUCLEOTIDE SEQUENCE [LARGE SCALE GENOMIC DNA]</scope>
    <source>
        <strain evidence="3">ATCC 50177 / NandII</strain>
    </source>
</reference>
<evidence type="ECO:0000256" key="1">
    <source>
        <dbReference type="SAM" id="MobiDB-lite"/>
    </source>
</evidence>